<accession>A0ACC0FH34</accession>
<evidence type="ECO:0000313" key="2">
    <source>
        <dbReference type="Proteomes" id="UP001060215"/>
    </source>
</evidence>
<comment type="caution">
    <text evidence="1">The sequence shown here is derived from an EMBL/GenBank/DDBJ whole genome shotgun (WGS) entry which is preliminary data.</text>
</comment>
<sequence length="125" mass="14862">MVQFQRKSETLLLLRSYDEFDLVGCREILVMMIRRLNRKGMMVKLEGDIDQGVEYYKKALYYNWHYADAMYNLGVAYGEMLKFDMAIVFYELAFHFNPHCAEDLGVIYKDRDNLDKAVECYQAKL</sequence>
<keyword evidence="1" id="KW-0328">Glycosyltransferase</keyword>
<keyword evidence="1" id="KW-0808">Transferase</keyword>
<protein>
    <submittedName>
        <fullName evidence="1">UDP-N-acetylglucosamine--peptide N-acetylglucosaminyltransferase SPINDLY</fullName>
    </submittedName>
</protein>
<reference evidence="1 2" key="1">
    <citation type="journal article" date="2022" name="Plant J.">
        <title>Chromosome-level genome of Camellia lanceoleosa provides a valuable resource for understanding genome evolution and self-incompatibility.</title>
        <authorList>
            <person name="Gong W."/>
            <person name="Xiao S."/>
            <person name="Wang L."/>
            <person name="Liao Z."/>
            <person name="Chang Y."/>
            <person name="Mo W."/>
            <person name="Hu G."/>
            <person name="Li W."/>
            <person name="Zhao G."/>
            <person name="Zhu H."/>
            <person name="Hu X."/>
            <person name="Ji K."/>
            <person name="Xiang X."/>
            <person name="Song Q."/>
            <person name="Yuan D."/>
            <person name="Jin S."/>
            <person name="Zhang L."/>
        </authorList>
    </citation>
    <scope>NUCLEOTIDE SEQUENCE [LARGE SCALE GENOMIC DNA]</scope>
    <source>
        <strain evidence="1">SQ_2022a</strain>
    </source>
</reference>
<gene>
    <name evidence="1" type="ORF">LOK49_LG13G00362</name>
</gene>
<evidence type="ECO:0000313" key="1">
    <source>
        <dbReference type="EMBL" id="KAI7987649.1"/>
    </source>
</evidence>
<keyword evidence="2" id="KW-1185">Reference proteome</keyword>
<dbReference type="EMBL" id="CM045771">
    <property type="protein sequence ID" value="KAI7987649.1"/>
    <property type="molecule type" value="Genomic_DNA"/>
</dbReference>
<name>A0ACC0FH34_9ERIC</name>
<dbReference type="Proteomes" id="UP001060215">
    <property type="component" value="Chromosome 14"/>
</dbReference>
<proteinExistence type="predicted"/>
<organism evidence="1 2">
    <name type="scientific">Camellia lanceoleosa</name>
    <dbReference type="NCBI Taxonomy" id="1840588"/>
    <lineage>
        <taxon>Eukaryota</taxon>
        <taxon>Viridiplantae</taxon>
        <taxon>Streptophyta</taxon>
        <taxon>Embryophyta</taxon>
        <taxon>Tracheophyta</taxon>
        <taxon>Spermatophyta</taxon>
        <taxon>Magnoliopsida</taxon>
        <taxon>eudicotyledons</taxon>
        <taxon>Gunneridae</taxon>
        <taxon>Pentapetalae</taxon>
        <taxon>asterids</taxon>
        <taxon>Ericales</taxon>
        <taxon>Theaceae</taxon>
        <taxon>Camellia</taxon>
    </lineage>
</organism>